<evidence type="ECO:0000259" key="4">
    <source>
        <dbReference type="Pfam" id="PF00535"/>
    </source>
</evidence>
<keyword evidence="2" id="KW-0328">Glycosyltransferase</keyword>
<dbReference type="InterPro" id="IPR001173">
    <property type="entry name" value="Glyco_trans_2-like"/>
</dbReference>
<gene>
    <name evidence="5" type="ORF">A2174_02690</name>
</gene>
<dbReference type="Pfam" id="PF00535">
    <property type="entry name" value="Glycos_transf_2"/>
    <property type="match status" value="1"/>
</dbReference>
<dbReference type="GO" id="GO:0016757">
    <property type="term" value="F:glycosyltransferase activity"/>
    <property type="evidence" value="ECO:0007669"/>
    <property type="project" value="UniProtKB-KW"/>
</dbReference>
<feature type="domain" description="Glycosyltransferase 2-like" evidence="4">
    <location>
        <begin position="6"/>
        <end position="178"/>
    </location>
</feature>
<dbReference type="Gene3D" id="3.90.550.10">
    <property type="entry name" value="Spore Coat Polysaccharide Biosynthesis Protein SpsA, Chain A"/>
    <property type="match status" value="1"/>
</dbReference>
<evidence type="ECO:0000313" key="6">
    <source>
        <dbReference type="Proteomes" id="UP000177725"/>
    </source>
</evidence>
<comment type="caution">
    <text evidence="5">The sequence shown here is derived from an EMBL/GenBank/DDBJ whole genome shotgun (WGS) entry which is preliminary data.</text>
</comment>
<evidence type="ECO:0000256" key="2">
    <source>
        <dbReference type="ARBA" id="ARBA00022676"/>
    </source>
</evidence>
<keyword evidence="3" id="KW-0808">Transferase</keyword>
<dbReference type="Proteomes" id="UP000177725">
    <property type="component" value="Unassembled WGS sequence"/>
</dbReference>
<accession>A0A1G2F8U9</accession>
<dbReference type="CDD" id="cd04186">
    <property type="entry name" value="GT_2_like_c"/>
    <property type="match status" value="1"/>
</dbReference>
<organism evidence="5 6">
    <name type="scientific">Candidatus Portnoybacteria bacterium RBG_13_41_18</name>
    <dbReference type="NCBI Taxonomy" id="1801991"/>
    <lineage>
        <taxon>Bacteria</taxon>
        <taxon>Candidatus Portnoyibacteriota</taxon>
    </lineage>
</organism>
<dbReference type="PANTHER" id="PTHR43179">
    <property type="entry name" value="RHAMNOSYLTRANSFERASE WBBL"/>
    <property type="match status" value="1"/>
</dbReference>
<comment type="similarity">
    <text evidence="1">Belongs to the glycosyltransferase 2 family.</text>
</comment>
<evidence type="ECO:0000256" key="3">
    <source>
        <dbReference type="ARBA" id="ARBA00022679"/>
    </source>
</evidence>
<evidence type="ECO:0000313" key="5">
    <source>
        <dbReference type="EMBL" id="OGZ34499.1"/>
    </source>
</evidence>
<protein>
    <recommendedName>
        <fullName evidence="4">Glycosyltransferase 2-like domain-containing protein</fullName>
    </recommendedName>
</protein>
<sequence>MPRVYIIILNWNGCQDTIECIESLKKINYQDYKIVVVDNGSTDASIEIIPKKYFQDINFIEIKKNLGYAGGNNVGIRYALEKGADYVLLLNNDTLVSPDFLSKLVAISESSEKIGMAGPKILFANDKNRIWFGGGVFTWFGGDKHFRYNEIDANDSQKDIDYMTGCALLIKKEVIEKIGLLNEDYFLYYEDIDWCLRAKKIGHKIVYEPSSKIWHKVSRTAKPAWDKIIFYYHARNALLLAKLNAPKIILAAVYFKSLLRYFKQIIKLVFFPSKRVISKMIMLGISDFYRGRFGVYKNSNPYNQNEKNRH</sequence>
<dbReference type="PANTHER" id="PTHR43179:SF12">
    <property type="entry name" value="GALACTOFURANOSYLTRANSFERASE GLFT2"/>
    <property type="match status" value="1"/>
</dbReference>
<evidence type="ECO:0000256" key="1">
    <source>
        <dbReference type="ARBA" id="ARBA00006739"/>
    </source>
</evidence>
<name>A0A1G2F8U9_9BACT</name>
<proteinExistence type="inferred from homology"/>
<reference evidence="5 6" key="1">
    <citation type="journal article" date="2016" name="Nat. Commun.">
        <title>Thousands of microbial genomes shed light on interconnected biogeochemical processes in an aquifer system.</title>
        <authorList>
            <person name="Anantharaman K."/>
            <person name="Brown C.T."/>
            <person name="Hug L.A."/>
            <person name="Sharon I."/>
            <person name="Castelle C.J."/>
            <person name="Probst A.J."/>
            <person name="Thomas B.C."/>
            <person name="Singh A."/>
            <person name="Wilkins M.J."/>
            <person name="Karaoz U."/>
            <person name="Brodie E.L."/>
            <person name="Williams K.H."/>
            <person name="Hubbard S.S."/>
            <person name="Banfield J.F."/>
        </authorList>
    </citation>
    <scope>NUCLEOTIDE SEQUENCE [LARGE SCALE GENOMIC DNA]</scope>
</reference>
<dbReference type="AlphaFoldDB" id="A0A1G2F8U9"/>
<dbReference type="SUPFAM" id="SSF53448">
    <property type="entry name" value="Nucleotide-diphospho-sugar transferases"/>
    <property type="match status" value="1"/>
</dbReference>
<dbReference type="EMBL" id="MHMV01000021">
    <property type="protein sequence ID" value="OGZ34499.1"/>
    <property type="molecule type" value="Genomic_DNA"/>
</dbReference>
<dbReference type="InterPro" id="IPR029044">
    <property type="entry name" value="Nucleotide-diphossugar_trans"/>
</dbReference>